<dbReference type="PANTHER" id="PTHR45649:SF26">
    <property type="entry name" value="OS04G0435100 PROTEIN"/>
    <property type="match status" value="1"/>
</dbReference>
<feature type="transmembrane region" description="Helical" evidence="6">
    <location>
        <begin position="294"/>
        <end position="316"/>
    </location>
</feature>
<dbReference type="Proteomes" id="UP000640274">
    <property type="component" value="Unassembled WGS sequence"/>
</dbReference>
<feature type="transmembrane region" description="Helical" evidence="6">
    <location>
        <begin position="215"/>
        <end position="236"/>
    </location>
</feature>
<comment type="caution">
    <text evidence="7">The sequence shown here is derived from an EMBL/GenBank/DDBJ whole genome shotgun (WGS) entry which is preliminary data.</text>
</comment>
<dbReference type="Pfam" id="PF13520">
    <property type="entry name" value="AA_permease_2"/>
    <property type="match status" value="1"/>
</dbReference>
<feature type="transmembrane region" description="Helical" evidence="6">
    <location>
        <begin position="474"/>
        <end position="494"/>
    </location>
</feature>
<dbReference type="PANTHER" id="PTHR45649">
    <property type="entry name" value="AMINO-ACID PERMEASE BAT1"/>
    <property type="match status" value="1"/>
</dbReference>
<reference evidence="7" key="1">
    <citation type="submission" date="2020-12" db="EMBL/GenBank/DDBJ databases">
        <authorList>
            <person name="Huq M.A."/>
        </authorList>
    </citation>
    <scope>NUCLEOTIDE SEQUENCE</scope>
    <source>
        <strain evidence="7">MAHUQ-46</strain>
    </source>
</reference>
<gene>
    <name evidence="7" type="ORF">JFN88_20995</name>
</gene>
<feature type="transmembrane region" description="Helical" evidence="6">
    <location>
        <begin position="500"/>
        <end position="518"/>
    </location>
</feature>
<evidence type="ECO:0000256" key="6">
    <source>
        <dbReference type="SAM" id="Phobius"/>
    </source>
</evidence>
<feature type="transmembrane region" description="Helical" evidence="6">
    <location>
        <begin position="95"/>
        <end position="117"/>
    </location>
</feature>
<evidence type="ECO:0000256" key="2">
    <source>
        <dbReference type="ARBA" id="ARBA00022448"/>
    </source>
</evidence>
<dbReference type="PIRSF" id="PIRSF006060">
    <property type="entry name" value="AA_transporter"/>
    <property type="match status" value="1"/>
</dbReference>
<dbReference type="RefSeq" id="WP_199021217.1">
    <property type="nucleotide sequence ID" value="NZ_JAELUP010000103.1"/>
</dbReference>
<feature type="transmembrane region" description="Helical" evidence="6">
    <location>
        <begin position="400"/>
        <end position="422"/>
    </location>
</feature>
<keyword evidence="4 6" id="KW-1133">Transmembrane helix</keyword>
<feature type="transmembrane region" description="Helical" evidence="6">
    <location>
        <begin position="428"/>
        <end position="453"/>
    </location>
</feature>
<dbReference type="EMBL" id="JAELUP010000103">
    <property type="protein sequence ID" value="MBJ6363692.1"/>
    <property type="molecule type" value="Genomic_DNA"/>
</dbReference>
<feature type="transmembrane region" description="Helical" evidence="6">
    <location>
        <begin position="68"/>
        <end position="89"/>
    </location>
</feature>
<evidence type="ECO:0000313" key="7">
    <source>
        <dbReference type="EMBL" id="MBJ6363692.1"/>
    </source>
</evidence>
<evidence type="ECO:0000256" key="5">
    <source>
        <dbReference type="ARBA" id="ARBA00023136"/>
    </source>
</evidence>
<feature type="transmembrane region" description="Helical" evidence="6">
    <location>
        <begin position="6"/>
        <end position="25"/>
    </location>
</feature>
<dbReference type="GO" id="GO:0022857">
    <property type="term" value="F:transmembrane transporter activity"/>
    <property type="evidence" value="ECO:0007669"/>
    <property type="project" value="InterPro"/>
</dbReference>
<accession>A0A934J2Q7</accession>
<sequence>MFNILGGVLLFAAVCGIGLFLAVAAQRQAGKGTQSRSSVTPYLQYIQDKHALNALGYAQQLRRNWSGFGTFSASFTSMSILAGAAIYFGPVFSLTGAWGFSVALPLAAVLAFLVGAANAELASANPTSGGCYHWARARGGKAWSWGAAWLRGLSDLGLFILFTGFAAQLLHSSAAGYLGFSEGRISFLLCAGLLLFTQALVVLQGRTIVRVFMRLGVWVQVSIVMAIAGGLFLFIGPRLQPAEYLFSFDPGGTGEVGWGHMLVSLLFMFRLFIGSDAAAYTMEEARQPQLHVPWSVYLAPVYGFIFGYVLMTIMVLTTSSTGGPLYNNFFMTLLSGRWGAWNDWAMSAISAGMFAALWGSGLSVLHTSSRLWFVFSRDRKSVAGRWFAKIPPHSQTPERLIILLTIGAFAAFAVLVAVQPWHHGEGNAWLWLLTGLTLICTSAAFAIPIGLHLSRRLRWREAAPPWHLGRLSLAVHWLSFAGLLLVVAATALYISGISAIIAALTFLCAVVTAQLPSIRRRHPLPPQPVTREELLRIEQQYRHI</sequence>
<name>A0A934J2Q7_9BACL</name>
<keyword evidence="3 6" id="KW-0812">Transmembrane</keyword>
<feature type="transmembrane region" description="Helical" evidence="6">
    <location>
        <begin position="185"/>
        <end position="203"/>
    </location>
</feature>
<evidence type="ECO:0000256" key="4">
    <source>
        <dbReference type="ARBA" id="ARBA00022989"/>
    </source>
</evidence>
<feature type="transmembrane region" description="Helical" evidence="6">
    <location>
        <begin position="344"/>
        <end position="365"/>
    </location>
</feature>
<feature type="transmembrane region" description="Helical" evidence="6">
    <location>
        <begin position="156"/>
        <end position="179"/>
    </location>
</feature>
<evidence type="ECO:0000256" key="1">
    <source>
        <dbReference type="ARBA" id="ARBA00004141"/>
    </source>
</evidence>
<dbReference type="AlphaFoldDB" id="A0A934J2Q7"/>
<keyword evidence="2" id="KW-0813">Transport</keyword>
<keyword evidence="5 6" id="KW-0472">Membrane</keyword>
<evidence type="ECO:0000313" key="8">
    <source>
        <dbReference type="Proteomes" id="UP000640274"/>
    </source>
</evidence>
<keyword evidence="8" id="KW-1185">Reference proteome</keyword>
<dbReference type="InterPro" id="IPR002293">
    <property type="entry name" value="AA/rel_permease1"/>
</dbReference>
<dbReference type="Gene3D" id="1.20.1740.10">
    <property type="entry name" value="Amino acid/polyamine transporter I"/>
    <property type="match status" value="1"/>
</dbReference>
<proteinExistence type="predicted"/>
<dbReference type="GO" id="GO:0016020">
    <property type="term" value="C:membrane"/>
    <property type="evidence" value="ECO:0007669"/>
    <property type="project" value="UniProtKB-SubCell"/>
</dbReference>
<evidence type="ECO:0000256" key="3">
    <source>
        <dbReference type="ARBA" id="ARBA00022692"/>
    </source>
</evidence>
<comment type="subcellular location">
    <subcellularLocation>
        <location evidence="1">Membrane</location>
        <topology evidence="1">Multi-pass membrane protein</topology>
    </subcellularLocation>
</comment>
<protein>
    <submittedName>
        <fullName evidence="7">APC family permease</fullName>
    </submittedName>
</protein>
<organism evidence="7 8">
    <name type="scientific">Paenibacillus roseus</name>
    <dbReference type="NCBI Taxonomy" id="2798579"/>
    <lineage>
        <taxon>Bacteria</taxon>
        <taxon>Bacillati</taxon>
        <taxon>Bacillota</taxon>
        <taxon>Bacilli</taxon>
        <taxon>Bacillales</taxon>
        <taxon>Paenibacillaceae</taxon>
        <taxon>Paenibacillus</taxon>
    </lineage>
</organism>
<feature type="transmembrane region" description="Helical" evidence="6">
    <location>
        <begin position="256"/>
        <end position="273"/>
    </location>
</feature>